<evidence type="ECO:0000256" key="1">
    <source>
        <dbReference type="SAM" id="MobiDB-lite"/>
    </source>
</evidence>
<comment type="caution">
    <text evidence="2">The sequence shown here is derived from an EMBL/GenBank/DDBJ whole genome shotgun (WGS) entry which is preliminary data.</text>
</comment>
<dbReference type="AlphaFoldDB" id="A0A4Z2GVY9"/>
<name>A0A4Z2GVY9_9TELE</name>
<keyword evidence="3" id="KW-1185">Reference proteome</keyword>
<dbReference type="Proteomes" id="UP000314294">
    <property type="component" value="Unassembled WGS sequence"/>
</dbReference>
<evidence type="ECO:0000313" key="2">
    <source>
        <dbReference type="EMBL" id="TNN57817.1"/>
    </source>
</evidence>
<sequence>MTFRIFNAKRGKSIGESQEMERKATGGRNVHRASRRRDNKEDKQLRGIRTNMMRKAELLQCTTPVLRAHPHPLAALSER</sequence>
<gene>
    <name evidence="2" type="ORF">EYF80_032001</name>
</gene>
<accession>A0A4Z2GVY9</accession>
<evidence type="ECO:0000313" key="3">
    <source>
        <dbReference type="Proteomes" id="UP000314294"/>
    </source>
</evidence>
<feature type="region of interest" description="Disordered" evidence="1">
    <location>
        <begin position="1"/>
        <end position="44"/>
    </location>
</feature>
<organism evidence="2 3">
    <name type="scientific">Liparis tanakae</name>
    <name type="common">Tanaka's snailfish</name>
    <dbReference type="NCBI Taxonomy" id="230148"/>
    <lineage>
        <taxon>Eukaryota</taxon>
        <taxon>Metazoa</taxon>
        <taxon>Chordata</taxon>
        <taxon>Craniata</taxon>
        <taxon>Vertebrata</taxon>
        <taxon>Euteleostomi</taxon>
        <taxon>Actinopterygii</taxon>
        <taxon>Neopterygii</taxon>
        <taxon>Teleostei</taxon>
        <taxon>Neoteleostei</taxon>
        <taxon>Acanthomorphata</taxon>
        <taxon>Eupercaria</taxon>
        <taxon>Perciformes</taxon>
        <taxon>Cottioidei</taxon>
        <taxon>Cottales</taxon>
        <taxon>Liparidae</taxon>
        <taxon>Liparis</taxon>
    </lineage>
</organism>
<proteinExistence type="predicted"/>
<protein>
    <submittedName>
        <fullName evidence="2">Uncharacterized protein</fullName>
    </submittedName>
</protein>
<reference evidence="2 3" key="1">
    <citation type="submission" date="2019-03" db="EMBL/GenBank/DDBJ databases">
        <title>First draft genome of Liparis tanakae, snailfish: a comprehensive survey of snailfish specific genes.</title>
        <authorList>
            <person name="Kim W."/>
            <person name="Song I."/>
            <person name="Jeong J.-H."/>
            <person name="Kim D."/>
            <person name="Kim S."/>
            <person name="Ryu S."/>
            <person name="Song J.Y."/>
            <person name="Lee S.K."/>
        </authorList>
    </citation>
    <scope>NUCLEOTIDE SEQUENCE [LARGE SCALE GENOMIC DNA]</scope>
    <source>
        <tissue evidence="2">Muscle</tissue>
    </source>
</reference>
<dbReference type="EMBL" id="SRLO01000396">
    <property type="protein sequence ID" value="TNN57817.1"/>
    <property type="molecule type" value="Genomic_DNA"/>
</dbReference>